<feature type="transmembrane region" description="Helical" evidence="6">
    <location>
        <begin position="145"/>
        <end position="165"/>
    </location>
</feature>
<name>A0A4R8RMN8_COLTR</name>
<feature type="transmembrane region" description="Helical" evidence="6">
    <location>
        <begin position="277"/>
        <end position="301"/>
    </location>
</feature>
<evidence type="ECO:0000256" key="2">
    <source>
        <dbReference type="ARBA" id="ARBA00022448"/>
    </source>
</evidence>
<keyword evidence="9" id="KW-1185">Reference proteome</keyword>
<dbReference type="PROSITE" id="PS00216">
    <property type="entry name" value="SUGAR_TRANSPORT_1"/>
    <property type="match status" value="1"/>
</dbReference>
<dbReference type="SUPFAM" id="SSF103473">
    <property type="entry name" value="MFS general substrate transporter"/>
    <property type="match status" value="1"/>
</dbReference>
<evidence type="ECO:0000313" key="8">
    <source>
        <dbReference type="EMBL" id="TDZ65202.1"/>
    </source>
</evidence>
<dbReference type="Pfam" id="PF06609">
    <property type="entry name" value="TRI12"/>
    <property type="match status" value="1"/>
</dbReference>
<gene>
    <name evidence="8" type="ORF">CTRI78_v003508</name>
</gene>
<dbReference type="InterPro" id="IPR010573">
    <property type="entry name" value="MFS_Str1/Tri12-like"/>
</dbReference>
<dbReference type="AlphaFoldDB" id="A0A4R8RMN8"/>
<keyword evidence="3 6" id="KW-0812">Transmembrane</keyword>
<dbReference type="InterPro" id="IPR036259">
    <property type="entry name" value="MFS_trans_sf"/>
</dbReference>
<evidence type="ECO:0000259" key="7">
    <source>
        <dbReference type="PROSITE" id="PS50850"/>
    </source>
</evidence>
<feature type="transmembrane region" description="Helical" evidence="6">
    <location>
        <begin position="121"/>
        <end position="139"/>
    </location>
</feature>
<evidence type="ECO:0000256" key="5">
    <source>
        <dbReference type="ARBA" id="ARBA00023136"/>
    </source>
</evidence>
<feature type="transmembrane region" description="Helical" evidence="6">
    <location>
        <begin position="355"/>
        <end position="378"/>
    </location>
</feature>
<feature type="transmembrane region" description="Helical" evidence="6">
    <location>
        <begin position="415"/>
        <end position="438"/>
    </location>
</feature>
<evidence type="ECO:0000256" key="4">
    <source>
        <dbReference type="ARBA" id="ARBA00022989"/>
    </source>
</evidence>
<evidence type="ECO:0000256" key="6">
    <source>
        <dbReference type="SAM" id="Phobius"/>
    </source>
</evidence>
<dbReference type="EMBL" id="RYZW01000022">
    <property type="protein sequence ID" value="TDZ65202.1"/>
    <property type="molecule type" value="Genomic_DNA"/>
</dbReference>
<keyword evidence="2" id="KW-0813">Transport</keyword>
<feature type="transmembrane region" description="Helical" evidence="6">
    <location>
        <begin position="322"/>
        <end position="343"/>
    </location>
</feature>
<feature type="transmembrane region" description="Helical" evidence="6">
    <location>
        <begin position="390"/>
        <end position="409"/>
    </location>
</feature>
<feature type="transmembrane region" description="Helical" evidence="6">
    <location>
        <begin position="177"/>
        <end position="197"/>
    </location>
</feature>
<comment type="caution">
    <text evidence="8">The sequence shown here is derived from an EMBL/GenBank/DDBJ whole genome shotgun (WGS) entry which is preliminary data.</text>
</comment>
<dbReference type="Gene3D" id="1.20.1720.10">
    <property type="entry name" value="Multidrug resistance protein D"/>
    <property type="match status" value="1"/>
</dbReference>
<feature type="transmembrane region" description="Helical" evidence="6">
    <location>
        <begin position="542"/>
        <end position="564"/>
    </location>
</feature>
<feature type="domain" description="Major facilitator superfamily (MFS) profile" evidence="7">
    <location>
        <begin position="52"/>
        <end position="569"/>
    </location>
</feature>
<dbReference type="Proteomes" id="UP000295703">
    <property type="component" value="Unassembled WGS sequence"/>
</dbReference>
<evidence type="ECO:0000256" key="3">
    <source>
        <dbReference type="ARBA" id="ARBA00022692"/>
    </source>
</evidence>
<keyword evidence="4 6" id="KW-1133">Transmembrane helix</keyword>
<feature type="transmembrane region" description="Helical" evidence="6">
    <location>
        <begin position="209"/>
        <end position="229"/>
    </location>
</feature>
<dbReference type="GO" id="GO:0005886">
    <property type="term" value="C:plasma membrane"/>
    <property type="evidence" value="ECO:0007669"/>
    <property type="project" value="TreeGrafter"/>
</dbReference>
<accession>A0A4R8RMN8</accession>
<reference evidence="8 9" key="1">
    <citation type="submission" date="2018-12" db="EMBL/GenBank/DDBJ databases">
        <title>Genome sequence and assembly of Colletotrichum trifolii.</title>
        <authorList>
            <person name="Gan P."/>
            <person name="Shirasu K."/>
        </authorList>
    </citation>
    <scope>NUCLEOTIDE SEQUENCE [LARGE SCALE GENOMIC DNA]</scope>
    <source>
        <strain evidence="8 9">543-2</strain>
    </source>
</reference>
<dbReference type="InterPro" id="IPR020846">
    <property type="entry name" value="MFS_dom"/>
</dbReference>
<dbReference type="PANTHER" id="PTHR23501">
    <property type="entry name" value="MAJOR FACILITATOR SUPERFAMILY"/>
    <property type="match status" value="1"/>
</dbReference>
<organism evidence="8 9">
    <name type="scientific">Colletotrichum trifolii</name>
    <dbReference type="NCBI Taxonomy" id="5466"/>
    <lineage>
        <taxon>Eukaryota</taxon>
        <taxon>Fungi</taxon>
        <taxon>Dikarya</taxon>
        <taxon>Ascomycota</taxon>
        <taxon>Pezizomycotina</taxon>
        <taxon>Sordariomycetes</taxon>
        <taxon>Hypocreomycetidae</taxon>
        <taxon>Glomerellales</taxon>
        <taxon>Glomerellaceae</taxon>
        <taxon>Colletotrichum</taxon>
        <taxon>Colletotrichum orbiculare species complex</taxon>
    </lineage>
</organism>
<comment type="subcellular location">
    <subcellularLocation>
        <location evidence="1">Membrane</location>
        <topology evidence="1">Multi-pass membrane protein</topology>
    </subcellularLocation>
</comment>
<dbReference type="PROSITE" id="PS50850">
    <property type="entry name" value="MFS"/>
    <property type="match status" value="1"/>
</dbReference>
<protein>
    <submittedName>
        <fullName evidence="8">Trichothecene efflux pump TRI12</fullName>
    </submittedName>
</protein>
<keyword evidence="5 6" id="KW-0472">Membrane</keyword>
<dbReference type="Gene3D" id="1.20.1250.20">
    <property type="entry name" value="MFS general substrate transporter like domains"/>
    <property type="match status" value="1"/>
</dbReference>
<evidence type="ECO:0000256" key="1">
    <source>
        <dbReference type="ARBA" id="ARBA00004141"/>
    </source>
</evidence>
<dbReference type="InterPro" id="IPR005829">
    <property type="entry name" value="Sugar_transporter_CS"/>
</dbReference>
<sequence length="617" mass="66531">MSYYNESSRMGRDRETKIRMAQQAQAVIEFEDDPHRAALEDNPDEARVSIKTWIAIFSMAFSFGPPVGLAFLATASIVVPVTQELGGQDSLAWVVGSWSLSTACSFSLAGPLSDVFGRRMLVLGGQLTVAIGMIVAASAKNISSLIAAETLIGLGTGFVFVSYAGVPEMLPNKWRSLGLGILESGIAVPWGILSVLLGNALYKYASWRWIFNLGIIIEFIALLGTFFSYHPTARPRGDFDKSRFQQLRDVDWLGLLLFTAGLATALIGLTWGGTPDYPWNSVGAIAPIVVGLLVLALGFVYDFKFAARPMFPLKLFVMFRQYSVLLVVLFVSGMNFHAMSALLPQGSLYMFTTDGIEIGVLSLPNTLMIGFTGVLAPLIAHKVGYIKWQLVIGMAFQAVFIGAAAGTVYPNEKLAYAFVPAIGVPMFVWVTILSYAIASLHVPHSKLGVAMGLLGTFRSGGGAVGNAIFNTIFQEKFREFAGDEVAFAAVGNGLNPADLGVIIPSAIEYNMGNPRALLNVPGITPDIQEALRQAVRDGAGHAFKIVFLVTIPFSILALVCSLFVEDPSAYMTNHIQSAMGQDHAVDTRGRGKASIDDGQAIEFETVRTIHVNAYAKR</sequence>
<dbReference type="PANTHER" id="PTHR23501:SF195">
    <property type="entry name" value="PEP5"/>
    <property type="match status" value="1"/>
</dbReference>
<feature type="transmembrane region" description="Helical" evidence="6">
    <location>
        <begin position="53"/>
        <end position="79"/>
    </location>
</feature>
<feature type="transmembrane region" description="Helical" evidence="6">
    <location>
        <begin position="250"/>
        <end position="271"/>
    </location>
</feature>
<proteinExistence type="predicted"/>
<evidence type="ECO:0000313" key="9">
    <source>
        <dbReference type="Proteomes" id="UP000295703"/>
    </source>
</evidence>
<dbReference type="GO" id="GO:0022857">
    <property type="term" value="F:transmembrane transporter activity"/>
    <property type="evidence" value="ECO:0007669"/>
    <property type="project" value="InterPro"/>
</dbReference>